<dbReference type="Proteomes" id="UP000472372">
    <property type="component" value="Chromosome 6"/>
</dbReference>
<evidence type="ECO:0000313" key="1">
    <source>
        <dbReference type="EMBL" id="CAE7189192.1"/>
    </source>
</evidence>
<dbReference type="AlphaFoldDB" id="A0A6S6W7K5"/>
<evidence type="ECO:0000313" key="2">
    <source>
        <dbReference type="Proteomes" id="UP000472372"/>
    </source>
</evidence>
<reference evidence="1" key="1">
    <citation type="submission" date="2021-02" db="EMBL/GenBank/DDBJ databases">
        <authorList>
            <person name="Syme A R."/>
            <person name="Syme A R."/>
            <person name="Moolhuijzen P."/>
        </authorList>
    </citation>
    <scope>NUCLEOTIDE SEQUENCE</scope>
    <source>
        <strain evidence="1">W1-1</strain>
    </source>
</reference>
<sequence length="162" mass="18455">MRSFILMALVALFALCAAMPISPAAPRFQKRAEQYRLQGLGEFEIAERLSNSASSAHIDTWRARLNNKLHALFEPLEADEQDLTVEFTIDEMGDFSGDLVPGSLEAPQLLPKPSKEGGFWDRLCAKIHRAESSFGYEGKEREMRRPEGTRDWKMSYGSFRRR</sequence>
<proteinExistence type="predicted"/>
<gene>
    <name evidence="1" type="ORF">PTTW11_07437</name>
</gene>
<dbReference type="EMBL" id="HG992982">
    <property type="protein sequence ID" value="CAE7189192.1"/>
    <property type="molecule type" value="Genomic_DNA"/>
</dbReference>
<protein>
    <submittedName>
        <fullName evidence="1">Uncharacterized protein</fullName>
    </submittedName>
</protein>
<organism evidence="1 2">
    <name type="scientific">Pyrenophora teres f. teres</name>
    <dbReference type="NCBI Taxonomy" id="97479"/>
    <lineage>
        <taxon>Eukaryota</taxon>
        <taxon>Fungi</taxon>
        <taxon>Dikarya</taxon>
        <taxon>Ascomycota</taxon>
        <taxon>Pezizomycotina</taxon>
        <taxon>Dothideomycetes</taxon>
        <taxon>Pleosporomycetidae</taxon>
        <taxon>Pleosporales</taxon>
        <taxon>Pleosporineae</taxon>
        <taxon>Pleosporaceae</taxon>
        <taxon>Pyrenophora</taxon>
    </lineage>
</organism>
<accession>A0A6S6W7K5</accession>
<name>A0A6S6W7K5_9PLEO</name>